<feature type="compositionally biased region" description="Basic residues" evidence="1">
    <location>
        <begin position="40"/>
        <end position="49"/>
    </location>
</feature>
<dbReference type="Proteomes" id="UP000521943">
    <property type="component" value="Unassembled WGS sequence"/>
</dbReference>
<reference evidence="3 4" key="1">
    <citation type="submission" date="2020-07" db="EMBL/GenBank/DDBJ databases">
        <title>Comparative genomics of pyrophilous fungi reveals a link between fire events and developmental genes.</title>
        <authorList>
            <consortium name="DOE Joint Genome Institute"/>
            <person name="Steindorff A.S."/>
            <person name="Carver A."/>
            <person name="Calhoun S."/>
            <person name="Stillman K."/>
            <person name="Liu H."/>
            <person name="Lipzen A."/>
            <person name="Pangilinan J."/>
            <person name="Labutti K."/>
            <person name="Bruns T.D."/>
            <person name="Grigoriev I.V."/>
        </authorList>
    </citation>
    <scope>NUCLEOTIDE SEQUENCE [LARGE SCALE GENOMIC DNA]</scope>
    <source>
        <strain evidence="3 4">CBS 144469</strain>
    </source>
</reference>
<feature type="compositionally biased region" description="Acidic residues" evidence="1">
    <location>
        <begin position="167"/>
        <end position="176"/>
    </location>
</feature>
<dbReference type="PANTHER" id="PTHR14689">
    <property type="entry name" value="PHORBOL-ESTER_DAG-TYPE DOMAIN-CONTAINING PROTEIN"/>
    <property type="match status" value="1"/>
</dbReference>
<dbReference type="OrthoDB" id="21499at2759"/>
<dbReference type="GO" id="GO:0005634">
    <property type="term" value="C:nucleus"/>
    <property type="evidence" value="ECO:0007669"/>
    <property type="project" value="TreeGrafter"/>
</dbReference>
<gene>
    <name evidence="3" type="ORF">DFP72DRAFT_870470</name>
</gene>
<keyword evidence="4" id="KW-1185">Reference proteome</keyword>
<name>A0A8H6IJV4_9AGAR</name>
<feature type="compositionally biased region" description="Basic residues" evidence="1">
    <location>
        <begin position="148"/>
        <end position="158"/>
    </location>
</feature>
<evidence type="ECO:0000313" key="4">
    <source>
        <dbReference type="Proteomes" id="UP000521943"/>
    </source>
</evidence>
<dbReference type="AlphaFoldDB" id="A0A8H6IJV4"/>
<dbReference type="Pfam" id="PF13926">
    <property type="entry name" value="DUF4211"/>
    <property type="match status" value="1"/>
</dbReference>
<evidence type="ECO:0000313" key="3">
    <source>
        <dbReference type="EMBL" id="KAF6765226.1"/>
    </source>
</evidence>
<feature type="region of interest" description="Disordered" evidence="1">
    <location>
        <begin position="199"/>
        <end position="263"/>
    </location>
</feature>
<organism evidence="3 4">
    <name type="scientific">Ephemerocybe angulata</name>
    <dbReference type="NCBI Taxonomy" id="980116"/>
    <lineage>
        <taxon>Eukaryota</taxon>
        <taxon>Fungi</taxon>
        <taxon>Dikarya</taxon>
        <taxon>Basidiomycota</taxon>
        <taxon>Agaricomycotina</taxon>
        <taxon>Agaricomycetes</taxon>
        <taxon>Agaricomycetidae</taxon>
        <taxon>Agaricales</taxon>
        <taxon>Agaricineae</taxon>
        <taxon>Psathyrellaceae</taxon>
        <taxon>Ephemerocybe</taxon>
    </lineage>
</organism>
<protein>
    <recommendedName>
        <fullName evidence="2">DUF4211 domain-containing protein</fullName>
    </recommendedName>
</protein>
<accession>A0A8H6IJV4</accession>
<dbReference type="PANTHER" id="PTHR14689:SF0">
    <property type="entry name" value="COILED-COIL DOMAIN-CONTAINING PROTEIN 82"/>
    <property type="match status" value="1"/>
</dbReference>
<feature type="compositionally biased region" description="Basic residues" evidence="1">
    <location>
        <begin position="129"/>
        <end position="140"/>
    </location>
</feature>
<feature type="non-terminal residue" evidence="3">
    <location>
        <position position="501"/>
    </location>
</feature>
<sequence>MTGKLSSTPRRKLKQSTLLDFSSPTKQPTDSPVPVPSSSKSRKRKKPKIKPSGSVSPRKSLQLKIPVNSPQSSRKKKRKSPTLLYISRIKLESKEPIDDESEEEDVPRPTQAKRIQRLKELEEEAPPRRSTRAATKRRRKQVEEAATPKRRRLTRVRKATAVANSGSEEEAEEEELDQKYVLESRLRERGKKTAFQKNLEKLKKLKQKQPLSSSSSEEEGESEESKVAKPFKGAKRGGSLFGTSEVDEDEDMNEPTSDSDFIVEDEGLGAPLLPAEYSMETHQELSHQFKKIFQFFVHIAVQPPKKRKKFMQTNMEEEEYFYVPLSITRRKLAGLRDSLVASSVWRPQFKKALERFPQFSLTSLAFTVPECDACHLGRRVSTLCGRLDGEPYDRVGFQLLKGEDESSDTDSDEKSLKKEFNLGRFCGRRTHVYHQFSHWEYGLFKSIDSELEGLRAMQTKKKGKKQFYRVAYAGGKQPPEDLTDADELVEWMDERKIIERE</sequence>
<comment type="caution">
    <text evidence="3">The sequence shown here is derived from an EMBL/GenBank/DDBJ whole genome shotgun (WGS) entry which is preliminary data.</text>
</comment>
<dbReference type="EMBL" id="JACGCI010000003">
    <property type="protein sequence ID" value="KAF6765226.1"/>
    <property type="molecule type" value="Genomic_DNA"/>
</dbReference>
<feature type="compositionally biased region" description="Polar residues" evidence="1">
    <location>
        <begin position="15"/>
        <end position="30"/>
    </location>
</feature>
<feature type="region of interest" description="Disordered" evidence="1">
    <location>
        <begin position="1"/>
        <end position="187"/>
    </location>
</feature>
<dbReference type="InterPro" id="IPR025451">
    <property type="entry name" value="DUF4211"/>
</dbReference>
<evidence type="ECO:0000259" key="2">
    <source>
        <dbReference type="Pfam" id="PF13926"/>
    </source>
</evidence>
<feature type="compositionally biased region" description="Basic and acidic residues" evidence="1">
    <location>
        <begin position="177"/>
        <end position="187"/>
    </location>
</feature>
<feature type="domain" description="DUF4211" evidence="2">
    <location>
        <begin position="260"/>
        <end position="394"/>
    </location>
</feature>
<evidence type="ECO:0000256" key="1">
    <source>
        <dbReference type="SAM" id="MobiDB-lite"/>
    </source>
</evidence>
<proteinExistence type="predicted"/>